<dbReference type="Proteomes" id="UP000887566">
    <property type="component" value="Unplaced"/>
</dbReference>
<feature type="region of interest" description="Disordered" evidence="3">
    <location>
        <begin position="558"/>
        <end position="581"/>
    </location>
</feature>
<dbReference type="SMART" id="SM00028">
    <property type="entry name" value="TPR"/>
    <property type="match status" value="3"/>
</dbReference>
<feature type="region of interest" description="Disordered" evidence="3">
    <location>
        <begin position="1699"/>
        <end position="1816"/>
    </location>
</feature>
<keyword evidence="2" id="KW-0539">Nucleus</keyword>
<sequence>MAEPKRVEERSLADDDDSDSDDSDFMPGRPASSSGSGGSDSNSSNSDSDSDSDDSSSDSKSSSEKKKKEKEKKKNRSIESSESSSSSSDSSTSDGESSGDSDDELVQTEEAAEAAAQQQFRAALLSLVDGDVDEARESLIDLLHSPLLQKFQPNDIDDFDWSSEPPAFLSTMSRLFCAVNKNLATICSDAKEPDAAMGYLLSSLTIDRSSVSLWHQLGLECVKANHLGLANFAFRQGLKWEADNFECLDKLICVLYLSSDYSGCLCFIKQALTLNANYTRGLVLKETIINGNPYLREQTKKWFPDPDFEIAPMITDEDRRNVFAKLQPLLDRKQRELTSLLSKPSIPYKPQTALSGFDWSSFGTSLCLVYDEMEDNGIPSTRYVDLSDWHSTVEEELKRRATKGVSTVESQTPAIDEQPTPMDSSAVEECINDANKAIDDSIAVRATIDALVDGVVEGEEISQFLDEIIQQVEENAKLVKTPLSTAANTVKRHRRSAMRRFPSMVTSDSDSDAASIYKRRSSRLVPGFAIEDNFLNAAKPLPLSDLLESFLPKNLTAARASQRTPSKATLPAKDNNPQTTNHGMASVVEELREASDEQLLRIAGVLAESRETSLVDVIKQFLLSLRPVTLTHRLPNSLKAIYIDCYDRWRPHVQFKSPLDAIEGAANLESVVEHGWLHLTATEVWMSMEKGRSEAQRMRKALGRVSYLARFVEELGHEYSIRAHCLLASVTGVTVEDQFCHLSAAQALLQQSACKQLLVPNAPLQSISEAEIDGRLRRLEQATMLASVGQLFDQDNFERVATLLTDSWESGWSTTSLDAQAINYVLLVSSLTKLTRVSEGVHWAAKALSALLHLLIDARDLALHWRQTAKVIDCLDTMCTSADFAKTTAIDEGDLQSLASSLIKLIMMRMDANASCPLSVVKPWIVLYAIASRAEKEELRKSALSERYRSVGSSKVQLATDSLMILRTAHSKLGERGQCVADGGRLLLFLVEELRTAMQDPVLHDLICAKDARFKAIKDHMLNEAEQCFFCLYKFPSKKKRHLFEHKCSPLELTWKRAGPVFEFVLPDKHEIPAFDDVITNLISSDAVQLLQRMSKLVPKADCPDSSLEHFDNYVGNLSRLGEDWPTLDSSSATSDRWIVGEMYYLMGDYCFKTGDFARAIDYYRRHLIVAGRSDHSFNSWGGCALAGAAILATYLQHSDSFATTYSEMKKLSTATLFAFETALSINASHRILHTEYADAAYQLRAHLARGLRTLGLDDSRRNEIKQRCSALLANAKEHFHCALLLIGQDGTTSGGSESWLCRYFLGKIGEKEGASPSEVLSNYHRSAVLMMRDGARYADRINYKPKRYELESLEVHYRVHAAVIKWLTKREQWPLTDLRVMLRYLHMFVEHGVSRRKVAENDRNAAWYRFHEDPEVVGALDSVMDELPDEAEGDVEACVSDLVEMVAIEEELFEMCIEGMKLCIRRFQNHYYKAFYRLAQCYFSVDCVQNVKRASLVLFGPICRKELGLSSGLFQSRKPTNFFENLWRIPIEEIDRNGSFPMHMARCCWLAIAIASKLEDYAALIDIVVPLSRKPTDPKLQYVSEQNRNKLCNAASRCGLRAAHQWLKRSRPDNNLKRFCIQVYQAVRLLVKNRAPFADAWNDLLRAAFKPLMSSLPANLTNLDTQIMEQCEAWIAQSTEKKRANSLAHRFDSAAKRRRVEEIAPTSQRQLQKQLKRTLPSDDHHGATMVSVGAADSSTVEESPAKVARVNSDQSRSGRFSVDDLLTVSSSQDSQHSTISDSNIPDEPADDASLSADIPRSAGSSDKPIFLDDSF</sequence>
<evidence type="ECO:0000256" key="2">
    <source>
        <dbReference type="ARBA" id="ARBA00023242"/>
    </source>
</evidence>
<feature type="compositionally biased region" description="Polar residues" evidence="3">
    <location>
        <begin position="404"/>
        <end position="413"/>
    </location>
</feature>
<accession>A0A914UNF8</accession>
<feature type="compositionally biased region" description="Low complexity" evidence="3">
    <location>
        <begin position="78"/>
        <end position="96"/>
    </location>
</feature>
<evidence type="ECO:0000256" key="3">
    <source>
        <dbReference type="SAM" id="MobiDB-lite"/>
    </source>
</evidence>
<name>A0A914UNF8_9BILA</name>
<feature type="compositionally biased region" description="Acidic residues" evidence="3">
    <location>
        <begin position="14"/>
        <end position="24"/>
    </location>
</feature>
<dbReference type="GO" id="GO:0031491">
    <property type="term" value="F:nucleosome binding"/>
    <property type="evidence" value="ECO:0007669"/>
    <property type="project" value="TreeGrafter"/>
</dbReference>
<dbReference type="WBParaSite" id="PSAMB.scaffold1135size35525.g11260.t1">
    <property type="protein sequence ID" value="PSAMB.scaffold1135size35525.g11260.t1"/>
    <property type="gene ID" value="PSAMB.scaffold1135size35525.g11260"/>
</dbReference>
<comment type="subcellular location">
    <subcellularLocation>
        <location evidence="1">Nucleus</location>
    </subcellularLocation>
</comment>
<feature type="compositionally biased region" description="Low complexity" evidence="3">
    <location>
        <begin position="1770"/>
        <end position="1783"/>
    </location>
</feature>
<dbReference type="InterPro" id="IPR011990">
    <property type="entry name" value="TPR-like_helical_dom_sf"/>
</dbReference>
<evidence type="ECO:0000313" key="4">
    <source>
        <dbReference type="Proteomes" id="UP000887566"/>
    </source>
</evidence>
<dbReference type="GO" id="GO:0005634">
    <property type="term" value="C:nucleus"/>
    <property type="evidence" value="ECO:0007669"/>
    <property type="project" value="UniProtKB-SubCell"/>
</dbReference>
<dbReference type="SUPFAM" id="SSF48452">
    <property type="entry name" value="TPR-like"/>
    <property type="match status" value="1"/>
</dbReference>
<organism evidence="4 5">
    <name type="scientific">Plectus sambesii</name>
    <dbReference type="NCBI Taxonomy" id="2011161"/>
    <lineage>
        <taxon>Eukaryota</taxon>
        <taxon>Metazoa</taxon>
        <taxon>Ecdysozoa</taxon>
        <taxon>Nematoda</taxon>
        <taxon>Chromadorea</taxon>
        <taxon>Plectida</taxon>
        <taxon>Plectina</taxon>
        <taxon>Plectoidea</taxon>
        <taxon>Plectidae</taxon>
        <taxon>Plectus</taxon>
    </lineage>
</organism>
<evidence type="ECO:0000256" key="1">
    <source>
        <dbReference type="ARBA" id="ARBA00004123"/>
    </source>
</evidence>
<dbReference type="Gene3D" id="1.25.40.10">
    <property type="entry name" value="Tetratricopeptide repeat domain"/>
    <property type="match status" value="1"/>
</dbReference>
<dbReference type="PANTHER" id="PTHR15502:SF7">
    <property type="entry name" value="CALCINEURIN-BINDING PROTEIN CABIN-1"/>
    <property type="match status" value="1"/>
</dbReference>
<keyword evidence="4" id="KW-1185">Reference proteome</keyword>
<dbReference type="PANTHER" id="PTHR15502">
    <property type="entry name" value="CALCINEURIN-BINDING PROTEIN CABIN 1-RELATED"/>
    <property type="match status" value="1"/>
</dbReference>
<dbReference type="GO" id="GO:0006325">
    <property type="term" value="P:chromatin organization"/>
    <property type="evidence" value="ECO:0007669"/>
    <property type="project" value="InterPro"/>
</dbReference>
<dbReference type="InterPro" id="IPR019734">
    <property type="entry name" value="TPR_rpt"/>
</dbReference>
<feature type="region of interest" description="Disordered" evidence="3">
    <location>
        <begin position="400"/>
        <end position="423"/>
    </location>
</feature>
<reference evidence="5" key="1">
    <citation type="submission" date="2022-11" db="UniProtKB">
        <authorList>
            <consortium name="WormBaseParasite"/>
        </authorList>
    </citation>
    <scope>IDENTIFICATION</scope>
</reference>
<proteinExistence type="predicted"/>
<protein>
    <submittedName>
        <fullName evidence="5">Calcineurin-binding protein cabin-1</fullName>
    </submittedName>
</protein>
<feature type="region of interest" description="Disordered" evidence="3">
    <location>
        <begin position="1"/>
        <end position="114"/>
    </location>
</feature>
<dbReference type="InterPro" id="IPR033053">
    <property type="entry name" value="Hir3/CABIN1"/>
</dbReference>
<feature type="compositionally biased region" description="Acidic residues" evidence="3">
    <location>
        <begin position="97"/>
        <end position="112"/>
    </location>
</feature>
<feature type="compositionally biased region" description="Basic and acidic residues" evidence="3">
    <location>
        <begin position="1"/>
        <end position="13"/>
    </location>
</feature>
<evidence type="ECO:0000313" key="5">
    <source>
        <dbReference type="WBParaSite" id="PSAMB.scaffold1135size35525.g11260.t1"/>
    </source>
</evidence>